<evidence type="ECO:0000256" key="1">
    <source>
        <dbReference type="SAM" id="MobiDB-lite"/>
    </source>
</evidence>
<dbReference type="EMBL" id="BKCJ010428416">
    <property type="protein sequence ID" value="GFA46283.1"/>
    <property type="molecule type" value="Genomic_DNA"/>
</dbReference>
<organism evidence="2">
    <name type="scientific">Tanacetum cinerariifolium</name>
    <name type="common">Dalmatian daisy</name>
    <name type="synonym">Chrysanthemum cinerariifolium</name>
    <dbReference type="NCBI Taxonomy" id="118510"/>
    <lineage>
        <taxon>Eukaryota</taxon>
        <taxon>Viridiplantae</taxon>
        <taxon>Streptophyta</taxon>
        <taxon>Embryophyta</taxon>
        <taxon>Tracheophyta</taxon>
        <taxon>Spermatophyta</taxon>
        <taxon>Magnoliopsida</taxon>
        <taxon>eudicotyledons</taxon>
        <taxon>Gunneridae</taxon>
        <taxon>Pentapetalae</taxon>
        <taxon>asterids</taxon>
        <taxon>campanulids</taxon>
        <taxon>Asterales</taxon>
        <taxon>Asteraceae</taxon>
        <taxon>Asteroideae</taxon>
        <taxon>Anthemideae</taxon>
        <taxon>Anthemidinae</taxon>
        <taxon>Tanacetum</taxon>
    </lineage>
</organism>
<feature type="compositionally biased region" description="Polar residues" evidence="1">
    <location>
        <begin position="85"/>
        <end position="101"/>
    </location>
</feature>
<accession>A0A699JMM5</accession>
<evidence type="ECO:0000313" key="2">
    <source>
        <dbReference type="EMBL" id="GFA46283.1"/>
    </source>
</evidence>
<comment type="caution">
    <text evidence="2">The sequence shown here is derived from an EMBL/GenBank/DDBJ whole genome shotgun (WGS) entry which is preliminary data.</text>
</comment>
<name>A0A699JMM5_TANCI</name>
<sequence length="132" mass="14783">MASEQFSSGPEPKLLTPRTISSRLVQNISSLTPYVPPTKNDWKTLFQPMFDEYLNPLPCFDHHVPVVIAPEPVVLTSTPSSTTTNQDAPSTSTSQTNQETPSPLDINYKMKPYSVISMLLFLLLNPRILKKH</sequence>
<feature type="region of interest" description="Disordered" evidence="1">
    <location>
        <begin position="76"/>
        <end position="104"/>
    </location>
</feature>
<reference evidence="2" key="1">
    <citation type="journal article" date="2019" name="Sci. Rep.">
        <title>Draft genome of Tanacetum cinerariifolium, the natural source of mosquito coil.</title>
        <authorList>
            <person name="Yamashiro T."/>
            <person name="Shiraishi A."/>
            <person name="Satake H."/>
            <person name="Nakayama K."/>
        </authorList>
    </citation>
    <scope>NUCLEOTIDE SEQUENCE</scope>
</reference>
<dbReference type="AlphaFoldDB" id="A0A699JMM5"/>
<proteinExistence type="predicted"/>
<evidence type="ECO:0008006" key="3">
    <source>
        <dbReference type="Google" id="ProtNLM"/>
    </source>
</evidence>
<gene>
    <name evidence="2" type="ORF">Tci_618255</name>
</gene>
<protein>
    <recommendedName>
        <fullName evidence="3">Integrase, catalytic region, zinc finger, CCHC-type, peptidase aspartic, catalytic</fullName>
    </recommendedName>
</protein>